<comment type="caution">
    <text evidence="2">The sequence shown here is derived from an EMBL/GenBank/DDBJ whole genome shotgun (WGS) entry which is preliminary data.</text>
</comment>
<dbReference type="EMBL" id="JACHLY010000001">
    <property type="protein sequence ID" value="MBB5998296.1"/>
    <property type="molecule type" value="Genomic_DNA"/>
</dbReference>
<sequence>MPTCPVCGEPAAAEDAFCEHCGHPLRRTGGAAQSVAGAAVEAPAPCARCGARLTEGACTGCGLRRRPGDHTELRLTAAAGVSDRGLRHERNADAMAVRSADAPGAGALPAGPVTAAVVCDGVSSSPRPDSAAAAAAESGAAVLATSLESGQGTAESLSAALRRAAGAVAVLAESPVRAPACTFVGAAVPAAGGPLAVAWVGDSRAYWIGHGRPAAPSALLTRDDSWSEAMVAMNVLDPQEAAAAPQAHALTAWLGADYGGAAGRVAAFDPGGAGRLLLCSDGVWNHLPEPAGLAGLVRGAGADPLAAARACVRYALERGGHDNSTAVVIDVPAPATGKEAR</sequence>
<name>A0A841E5K7_9ACTN</name>
<organism evidence="2 3">
    <name type="scientific">Streptomonospora salina</name>
    <dbReference type="NCBI Taxonomy" id="104205"/>
    <lineage>
        <taxon>Bacteria</taxon>
        <taxon>Bacillati</taxon>
        <taxon>Actinomycetota</taxon>
        <taxon>Actinomycetes</taxon>
        <taxon>Streptosporangiales</taxon>
        <taxon>Nocardiopsidaceae</taxon>
        <taxon>Streptomonospora</taxon>
    </lineage>
</organism>
<dbReference type="RefSeq" id="WP_312862458.1">
    <property type="nucleotide sequence ID" value="NZ_BAABKT010000014.1"/>
</dbReference>
<keyword evidence="3" id="KW-1185">Reference proteome</keyword>
<protein>
    <submittedName>
        <fullName evidence="2">Serine/threonine protein phosphatase PrpC</fullName>
    </submittedName>
</protein>
<reference evidence="2 3" key="1">
    <citation type="submission" date="2020-08" db="EMBL/GenBank/DDBJ databases">
        <title>Sequencing the genomes of 1000 actinobacteria strains.</title>
        <authorList>
            <person name="Klenk H.-P."/>
        </authorList>
    </citation>
    <scope>NUCLEOTIDE SEQUENCE [LARGE SCALE GENOMIC DNA]</scope>
    <source>
        <strain evidence="2 3">DSM 44593</strain>
    </source>
</reference>
<proteinExistence type="predicted"/>
<dbReference type="SMART" id="SM00332">
    <property type="entry name" value="PP2Cc"/>
    <property type="match status" value="1"/>
</dbReference>
<dbReference type="InterPro" id="IPR001932">
    <property type="entry name" value="PPM-type_phosphatase-like_dom"/>
</dbReference>
<dbReference type="Gene3D" id="3.60.40.10">
    <property type="entry name" value="PPM-type phosphatase domain"/>
    <property type="match status" value="1"/>
</dbReference>
<dbReference type="SMART" id="SM00331">
    <property type="entry name" value="PP2C_SIG"/>
    <property type="match status" value="1"/>
</dbReference>
<dbReference type="SUPFAM" id="SSF81606">
    <property type="entry name" value="PP2C-like"/>
    <property type="match status" value="1"/>
</dbReference>
<dbReference type="PROSITE" id="PS51746">
    <property type="entry name" value="PPM_2"/>
    <property type="match status" value="1"/>
</dbReference>
<dbReference type="Proteomes" id="UP000578077">
    <property type="component" value="Unassembled WGS sequence"/>
</dbReference>
<feature type="domain" description="PPM-type phosphatase" evidence="1">
    <location>
        <begin position="96"/>
        <end position="331"/>
    </location>
</feature>
<evidence type="ECO:0000259" key="1">
    <source>
        <dbReference type="PROSITE" id="PS51746"/>
    </source>
</evidence>
<dbReference type="Pfam" id="PF13672">
    <property type="entry name" value="PP2C_2"/>
    <property type="match status" value="1"/>
</dbReference>
<evidence type="ECO:0000313" key="3">
    <source>
        <dbReference type="Proteomes" id="UP000578077"/>
    </source>
</evidence>
<dbReference type="AlphaFoldDB" id="A0A841E5K7"/>
<dbReference type="InterPro" id="IPR036457">
    <property type="entry name" value="PPM-type-like_dom_sf"/>
</dbReference>
<accession>A0A841E5K7</accession>
<gene>
    <name evidence="2" type="ORF">HNR25_002047</name>
</gene>
<evidence type="ECO:0000313" key="2">
    <source>
        <dbReference type="EMBL" id="MBB5998296.1"/>
    </source>
</evidence>